<keyword evidence="4" id="KW-0539">Nucleus</keyword>
<dbReference type="EMBL" id="JADWDJ010000013">
    <property type="protein sequence ID" value="KAG5270767.1"/>
    <property type="molecule type" value="Genomic_DNA"/>
</dbReference>
<protein>
    <submittedName>
        <fullName evidence="5">Uncharacterized protein</fullName>
    </submittedName>
</protein>
<organism evidence="5 6">
    <name type="scientific">Alosa alosa</name>
    <name type="common">allis shad</name>
    <dbReference type="NCBI Taxonomy" id="278164"/>
    <lineage>
        <taxon>Eukaryota</taxon>
        <taxon>Metazoa</taxon>
        <taxon>Chordata</taxon>
        <taxon>Craniata</taxon>
        <taxon>Vertebrata</taxon>
        <taxon>Euteleostomi</taxon>
        <taxon>Actinopterygii</taxon>
        <taxon>Neopterygii</taxon>
        <taxon>Teleostei</taxon>
        <taxon>Clupei</taxon>
        <taxon>Clupeiformes</taxon>
        <taxon>Clupeoidei</taxon>
        <taxon>Clupeidae</taxon>
        <taxon>Alosa</taxon>
    </lineage>
</organism>
<dbReference type="GO" id="GO:0000981">
    <property type="term" value="F:DNA-binding transcription factor activity, RNA polymerase II-specific"/>
    <property type="evidence" value="ECO:0007669"/>
    <property type="project" value="TreeGrafter"/>
</dbReference>
<evidence type="ECO:0000256" key="2">
    <source>
        <dbReference type="ARBA" id="ARBA00023015"/>
    </source>
</evidence>
<dbReference type="GO" id="GO:0045944">
    <property type="term" value="P:positive regulation of transcription by RNA polymerase II"/>
    <property type="evidence" value="ECO:0007669"/>
    <property type="project" value="UniProtKB-ARBA"/>
</dbReference>
<evidence type="ECO:0000313" key="5">
    <source>
        <dbReference type="EMBL" id="KAG5270767.1"/>
    </source>
</evidence>
<dbReference type="GO" id="GO:0000978">
    <property type="term" value="F:RNA polymerase II cis-regulatory region sequence-specific DNA binding"/>
    <property type="evidence" value="ECO:0007669"/>
    <property type="project" value="TreeGrafter"/>
</dbReference>
<reference evidence="5" key="1">
    <citation type="submission" date="2020-10" db="EMBL/GenBank/DDBJ databases">
        <title>Chromosome-scale genome assembly of the Allis shad, Alosa alosa.</title>
        <authorList>
            <person name="Margot Z."/>
            <person name="Christophe K."/>
            <person name="Cabau C."/>
            <person name="Louis A."/>
            <person name="Berthelot C."/>
            <person name="Parey E."/>
            <person name="Roest Crollius H."/>
            <person name="Montfort J."/>
            <person name="Robinson-Rechavi M."/>
            <person name="Bucao C."/>
            <person name="Bouchez O."/>
            <person name="Gislard M."/>
            <person name="Lluch J."/>
            <person name="Milhes M."/>
            <person name="Lampietro C."/>
            <person name="Lopez Roques C."/>
            <person name="Donnadieu C."/>
            <person name="Braasch I."/>
            <person name="Desvignes T."/>
            <person name="Postlethwait J."/>
            <person name="Bobe J."/>
            <person name="Guiguen Y."/>
        </authorList>
    </citation>
    <scope>NUCLEOTIDE SEQUENCE</scope>
    <source>
        <strain evidence="5">M-15738</strain>
        <tissue evidence="5">Blood</tissue>
    </source>
</reference>
<dbReference type="InterPro" id="IPR051732">
    <property type="entry name" value="USF"/>
</dbReference>
<accession>A0AAV6G9I5</accession>
<keyword evidence="6" id="KW-1185">Reference proteome</keyword>
<evidence type="ECO:0000256" key="3">
    <source>
        <dbReference type="ARBA" id="ARBA00023163"/>
    </source>
</evidence>
<keyword evidence="3" id="KW-0804">Transcription</keyword>
<evidence type="ECO:0000313" key="6">
    <source>
        <dbReference type="Proteomes" id="UP000823561"/>
    </source>
</evidence>
<evidence type="ECO:0000256" key="1">
    <source>
        <dbReference type="ARBA" id="ARBA00004123"/>
    </source>
</evidence>
<dbReference type="GO" id="GO:0005634">
    <property type="term" value="C:nucleus"/>
    <property type="evidence" value="ECO:0007669"/>
    <property type="project" value="UniProtKB-SubCell"/>
</dbReference>
<gene>
    <name evidence="5" type="ORF">AALO_G00172070</name>
</gene>
<comment type="subcellular location">
    <subcellularLocation>
        <location evidence="1">Nucleus</location>
    </subcellularLocation>
</comment>
<sequence>MDMLEQGLDNTSSHEKQEEEVVQITEETPGVEQTAVTIANVQQATAFTDQNIQDQFRTENSGGQVTYRVVQVNDQSLEGTDEGSGTVSVVSAAAFANAPQAVAQPHMNPCNIPRS</sequence>
<dbReference type="PANTHER" id="PTHR46117:SF2">
    <property type="entry name" value="UPSTREAM STIMULATORY FACTOR 2"/>
    <property type="match status" value="1"/>
</dbReference>
<name>A0AAV6G9I5_9TELE</name>
<dbReference type="AlphaFoldDB" id="A0AAV6G9I5"/>
<dbReference type="PANTHER" id="PTHR46117">
    <property type="entry name" value="FI24210P1"/>
    <property type="match status" value="1"/>
</dbReference>
<keyword evidence="2" id="KW-0805">Transcription regulation</keyword>
<evidence type="ECO:0000256" key="4">
    <source>
        <dbReference type="ARBA" id="ARBA00023242"/>
    </source>
</evidence>
<dbReference type="Proteomes" id="UP000823561">
    <property type="component" value="Chromosome 13"/>
</dbReference>
<comment type="caution">
    <text evidence="5">The sequence shown here is derived from an EMBL/GenBank/DDBJ whole genome shotgun (WGS) entry which is preliminary data.</text>
</comment>
<proteinExistence type="predicted"/>